<dbReference type="Gene3D" id="1.20.1250.20">
    <property type="entry name" value="MFS general substrate transporter like domains"/>
    <property type="match status" value="1"/>
</dbReference>
<dbReference type="PRINTS" id="PR01036">
    <property type="entry name" value="TCRTETB"/>
</dbReference>
<keyword evidence="2" id="KW-0813">Transport</keyword>
<evidence type="ECO:0000256" key="4">
    <source>
        <dbReference type="ARBA" id="ARBA00022989"/>
    </source>
</evidence>
<dbReference type="InterPro" id="IPR020846">
    <property type="entry name" value="MFS_dom"/>
</dbReference>
<comment type="caution">
    <text evidence="8">The sequence shown here is derived from an EMBL/GenBank/DDBJ whole genome shotgun (WGS) entry which is preliminary data.</text>
</comment>
<feature type="transmembrane region" description="Helical" evidence="6">
    <location>
        <begin position="288"/>
        <end position="306"/>
    </location>
</feature>
<keyword evidence="9" id="KW-1185">Reference proteome</keyword>
<evidence type="ECO:0000256" key="3">
    <source>
        <dbReference type="ARBA" id="ARBA00022692"/>
    </source>
</evidence>
<feature type="transmembrane region" description="Helical" evidence="6">
    <location>
        <begin position="198"/>
        <end position="219"/>
    </location>
</feature>
<comment type="subcellular location">
    <subcellularLocation>
        <location evidence="1">Membrane</location>
        <topology evidence="1">Multi-pass membrane protein</topology>
    </subcellularLocation>
</comment>
<keyword evidence="3 6" id="KW-0812">Transmembrane</keyword>
<dbReference type="InterPro" id="IPR036259">
    <property type="entry name" value="MFS_trans_sf"/>
</dbReference>
<evidence type="ECO:0000256" key="6">
    <source>
        <dbReference type="SAM" id="Phobius"/>
    </source>
</evidence>
<feature type="transmembrane region" description="Helical" evidence="6">
    <location>
        <begin position="104"/>
        <end position="125"/>
    </location>
</feature>
<evidence type="ECO:0000256" key="1">
    <source>
        <dbReference type="ARBA" id="ARBA00004141"/>
    </source>
</evidence>
<dbReference type="InterPro" id="IPR011701">
    <property type="entry name" value="MFS"/>
</dbReference>
<proteinExistence type="predicted"/>
<dbReference type="GO" id="GO:0016020">
    <property type="term" value="C:membrane"/>
    <property type="evidence" value="ECO:0007669"/>
    <property type="project" value="UniProtKB-SubCell"/>
</dbReference>
<evidence type="ECO:0000313" key="8">
    <source>
        <dbReference type="EMBL" id="MCW6534398.1"/>
    </source>
</evidence>
<dbReference type="PANTHER" id="PTHR42718">
    <property type="entry name" value="MAJOR FACILITATOR SUPERFAMILY MULTIDRUG TRANSPORTER MFSC"/>
    <property type="match status" value="1"/>
</dbReference>
<reference evidence="8" key="1">
    <citation type="submission" date="2022-06" db="EMBL/GenBank/DDBJ databases">
        <title>Sphingomonas sp. nov. isolated from rhizosphere soil of tomato.</title>
        <authorList>
            <person name="Dong H."/>
            <person name="Gao R."/>
        </authorList>
    </citation>
    <scope>NUCLEOTIDE SEQUENCE</scope>
    <source>
        <strain evidence="8">MMSM24</strain>
    </source>
</reference>
<feature type="domain" description="Major facilitator superfamily (MFS) profile" evidence="7">
    <location>
        <begin position="13"/>
        <end position="446"/>
    </location>
</feature>
<sequence>MQDGLPLPRRYAAIAAMSFGSALVIIDGGVANVALPTIAHDLHVAPSSVVSIVTIYQVMLVMLMLPFSGLGERIGLKRTYQGGQLIFTVATLLCFFAKSLPFLLIVRAVQAIGAAAVLSVASALIRQIYPANHLGRGLAINSVVVTSSAAAAPTIGGLVLAVAPWPWVFASAIPFALLSLALGRSIPDPKPGHAHFDLAGAVACAAMFGLVVGGLESAVHGDSPVVSAAIVLVGVAIGYFFVRNQLGEPNPILPVDLLTRPVIALSAAGSFIAFTASMTLLISTPFRLQALGFSAATIGAVIAPWPMTNMIVAPLAGYLSDRIPAGLLGGVGMAVSVTALSLIAFIPAHPTYFDMAWRMALCGAGFGLYLPPNARLIIGSAPQERAAVAGGLVSTVRLCGQTTGATLVAALLAFGIGSGQVPPLISATLAVIAGVCSVARLRPSIRNPSLTETRNEIPTLRQTRY</sequence>
<feature type="transmembrane region" description="Helical" evidence="6">
    <location>
        <begin position="327"/>
        <end position="349"/>
    </location>
</feature>
<dbReference type="GO" id="GO:0022857">
    <property type="term" value="F:transmembrane transporter activity"/>
    <property type="evidence" value="ECO:0007669"/>
    <property type="project" value="InterPro"/>
</dbReference>
<feature type="transmembrane region" description="Helical" evidence="6">
    <location>
        <begin position="262"/>
        <end position="282"/>
    </location>
</feature>
<feature type="transmembrane region" description="Helical" evidence="6">
    <location>
        <begin position="12"/>
        <end position="35"/>
    </location>
</feature>
<dbReference type="RefSeq" id="WP_265268316.1">
    <property type="nucleotide sequence ID" value="NZ_JANFAU010000002.1"/>
</dbReference>
<dbReference type="SUPFAM" id="SSF103473">
    <property type="entry name" value="MFS general substrate transporter"/>
    <property type="match status" value="1"/>
</dbReference>
<dbReference type="Proteomes" id="UP001165565">
    <property type="component" value="Unassembled WGS sequence"/>
</dbReference>
<feature type="transmembrane region" description="Helical" evidence="6">
    <location>
        <begin position="137"/>
        <end position="161"/>
    </location>
</feature>
<evidence type="ECO:0000313" key="9">
    <source>
        <dbReference type="Proteomes" id="UP001165565"/>
    </source>
</evidence>
<evidence type="ECO:0000256" key="5">
    <source>
        <dbReference type="ARBA" id="ARBA00023136"/>
    </source>
</evidence>
<feature type="transmembrane region" description="Helical" evidence="6">
    <location>
        <begin position="225"/>
        <end position="242"/>
    </location>
</feature>
<gene>
    <name evidence="8" type="ORF">NEE01_06315</name>
</gene>
<keyword evidence="5 6" id="KW-0472">Membrane</keyword>
<dbReference type="Gene3D" id="1.20.1720.10">
    <property type="entry name" value="Multidrug resistance protein D"/>
    <property type="match status" value="1"/>
</dbReference>
<evidence type="ECO:0000256" key="2">
    <source>
        <dbReference type="ARBA" id="ARBA00022448"/>
    </source>
</evidence>
<dbReference type="EMBL" id="JANFAV010000003">
    <property type="protein sequence ID" value="MCW6534398.1"/>
    <property type="molecule type" value="Genomic_DNA"/>
</dbReference>
<dbReference type="Pfam" id="PF07690">
    <property type="entry name" value="MFS_1"/>
    <property type="match status" value="1"/>
</dbReference>
<feature type="transmembrane region" description="Helical" evidence="6">
    <location>
        <begin position="47"/>
        <end position="67"/>
    </location>
</feature>
<dbReference type="AlphaFoldDB" id="A0AA41Z7K1"/>
<organism evidence="8 9">
    <name type="scientific">Sphingomonas lycopersici</name>
    <dbReference type="NCBI Taxonomy" id="2951807"/>
    <lineage>
        <taxon>Bacteria</taxon>
        <taxon>Pseudomonadati</taxon>
        <taxon>Pseudomonadota</taxon>
        <taxon>Alphaproteobacteria</taxon>
        <taxon>Sphingomonadales</taxon>
        <taxon>Sphingomonadaceae</taxon>
        <taxon>Sphingomonas</taxon>
    </lineage>
</organism>
<name>A0AA41Z7K1_9SPHN</name>
<protein>
    <submittedName>
        <fullName evidence="8">MFS transporter</fullName>
    </submittedName>
</protein>
<dbReference type="CDD" id="cd17321">
    <property type="entry name" value="MFS_MMR_MDR_like"/>
    <property type="match status" value="1"/>
</dbReference>
<accession>A0AA41Z7K1</accession>
<feature type="transmembrane region" description="Helical" evidence="6">
    <location>
        <begin position="167"/>
        <end position="186"/>
    </location>
</feature>
<keyword evidence="4 6" id="KW-1133">Transmembrane helix</keyword>
<dbReference type="PANTHER" id="PTHR42718:SF9">
    <property type="entry name" value="MAJOR FACILITATOR SUPERFAMILY MULTIDRUG TRANSPORTER MFSC"/>
    <property type="match status" value="1"/>
</dbReference>
<evidence type="ECO:0000259" key="7">
    <source>
        <dbReference type="PROSITE" id="PS50850"/>
    </source>
</evidence>
<dbReference type="PROSITE" id="PS50850">
    <property type="entry name" value="MFS"/>
    <property type="match status" value="1"/>
</dbReference>